<dbReference type="Gene3D" id="3.30.200.20">
    <property type="entry name" value="Phosphorylase Kinase, domain 1"/>
    <property type="match status" value="1"/>
</dbReference>
<dbReference type="InterPro" id="IPR008271">
    <property type="entry name" value="Ser/Thr_kinase_AS"/>
</dbReference>
<evidence type="ECO:0000256" key="2">
    <source>
        <dbReference type="ARBA" id="ARBA00022679"/>
    </source>
</evidence>
<dbReference type="GO" id="GO:0004691">
    <property type="term" value="F:cAMP-dependent protein kinase activity"/>
    <property type="evidence" value="ECO:0007669"/>
    <property type="project" value="TreeGrafter"/>
</dbReference>
<evidence type="ECO:0000313" key="12">
    <source>
        <dbReference type="Proteomes" id="UP001233172"/>
    </source>
</evidence>
<dbReference type="Gene3D" id="1.10.510.10">
    <property type="entry name" value="Transferase(Phosphotransferase) domain 1"/>
    <property type="match status" value="1"/>
</dbReference>
<feature type="region of interest" description="Disordered" evidence="8">
    <location>
        <begin position="280"/>
        <end position="299"/>
    </location>
</feature>
<dbReference type="InterPro" id="IPR000961">
    <property type="entry name" value="AGC-kinase_C"/>
</dbReference>
<evidence type="ECO:0000313" key="11">
    <source>
        <dbReference type="EMBL" id="KAK0039171.1"/>
    </source>
</evidence>
<dbReference type="InterPro" id="IPR017441">
    <property type="entry name" value="Protein_kinase_ATP_BS"/>
</dbReference>
<dbReference type="PROSITE" id="PS00108">
    <property type="entry name" value="PROTEIN_KINASE_ST"/>
    <property type="match status" value="1"/>
</dbReference>
<name>A0AAD8EU04_BIOPF</name>
<dbReference type="AlphaFoldDB" id="A0AAD8EU04"/>
<dbReference type="Proteomes" id="UP001233172">
    <property type="component" value="Unassembled WGS sequence"/>
</dbReference>
<comment type="similarity">
    <text evidence="7">Belongs to the protein kinase superfamily.</text>
</comment>
<evidence type="ECO:0000256" key="5">
    <source>
        <dbReference type="ARBA" id="ARBA00022840"/>
    </source>
</evidence>
<keyword evidence="2" id="KW-0808">Transferase</keyword>
<feature type="compositionally biased region" description="Basic and acidic residues" evidence="8">
    <location>
        <begin position="282"/>
        <end position="292"/>
    </location>
</feature>
<feature type="binding site" evidence="6">
    <location>
        <position position="37"/>
    </location>
    <ligand>
        <name>ATP</name>
        <dbReference type="ChEBI" id="CHEBI:30616"/>
    </ligand>
</feature>
<sequence>MLKIQDFGLVEILGTGAFGKVHLARLKDSSGSMFAVKILDFRKLLKQRLANQLENEVSILKLLSGSPFVAKLFSTDFCGGKICLILEYVSGGELFYWLKKYRRFSEEITRFYAAEIIFALKFIHGRGILYRDLKPENVLIASTGHIKIIDFGFAVYESESTYVISGTPEYMSPEKLTGESDGRESDYWGLGIMIYEMLCGNPPFYDVSTDVIFRKILECRVSFPPCISSTAKDLITSLLEKNRANRLGFGGIEEIMNHPFFASLSWSDVGNRRLKPPIIPKPFKDINSHSDTDNGSEADISSIRPYRHLKFFQEHGKE</sequence>
<dbReference type="GO" id="GO:0005952">
    <property type="term" value="C:cAMP-dependent protein kinase complex"/>
    <property type="evidence" value="ECO:0007669"/>
    <property type="project" value="TreeGrafter"/>
</dbReference>
<keyword evidence="5 6" id="KW-0067">ATP-binding</keyword>
<dbReference type="InterPro" id="IPR000719">
    <property type="entry name" value="Prot_kinase_dom"/>
</dbReference>
<feature type="domain" description="AGC-kinase C-terminal" evidence="10">
    <location>
        <begin position="262"/>
        <end position="318"/>
    </location>
</feature>
<accession>A0AAD8EU04</accession>
<comment type="caution">
    <text evidence="11">The sequence shown here is derived from an EMBL/GenBank/DDBJ whole genome shotgun (WGS) entry which is preliminary data.</text>
</comment>
<dbReference type="Pfam" id="PF00069">
    <property type="entry name" value="Pkinase"/>
    <property type="match status" value="1"/>
</dbReference>
<organism evidence="11 12">
    <name type="scientific">Biomphalaria pfeifferi</name>
    <name type="common">Bloodfluke planorb</name>
    <name type="synonym">Freshwater snail</name>
    <dbReference type="NCBI Taxonomy" id="112525"/>
    <lineage>
        <taxon>Eukaryota</taxon>
        <taxon>Metazoa</taxon>
        <taxon>Spiralia</taxon>
        <taxon>Lophotrochozoa</taxon>
        <taxon>Mollusca</taxon>
        <taxon>Gastropoda</taxon>
        <taxon>Heterobranchia</taxon>
        <taxon>Euthyneura</taxon>
        <taxon>Panpulmonata</taxon>
        <taxon>Hygrophila</taxon>
        <taxon>Lymnaeoidea</taxon>
        <taxon>Planorbidae</taxon>
        <taxon>Biomphalaria</taxon>
    </lineage>
</organism>
<proteinExistence type="inferred from homology"/>
<gene>
    <name evidence="11" type="ORF">Bpfe_031387</name>
</gene>
<evidence type="ECO:0000256" key="4">
    <source>
        <dbReference type="ARBA" id="ARBA00022777"/>
    </source>
</evidence>
<dbReference type="PROSITE" id="PS51285">
    <property type="entry name" value="AGC_KINASE_CTER"/>
    <property type="match status" value="1"/>
</dbReference>
<dbReference type="InterPro" id="IPR045270">
    <property type="entry name" value="STKc_AGC"/>
</dbReference>
<keyword evidence="1 7" id="KW-0723">Serine/threonine-protein kinase</keyword>
<keyword evidence="12" id="KW-1185">Reference proteome</keyword>
<reference evidence="11" key="2">
    <citation type="submission" date="2023-04" db="EMBL/GenBank/DDBJ databases">
        <authorList>
            <person name="Bu L."/>
            <person name="Lu L."/>
            <person name="Laidemitt M.R."/>
            <person name="Zhang S.M."/>
            <person name="Mutuku M."/>
            <person name="Mkoji G."/>
            <person name="Steinauer M."/>
            <person name="Loker E.S."/>
        </authorList>
    </citation>
    <scope>NUCLEOTIDE SEQUENCE</scope>
    <source>
        <strain evidence="11">KasaAsao</strain>
        <tissue evidence="11">Whole Snail</tissue>
    </source>
</reference>
<evidence type="ECO:0000256" key="3">
    <source>
        <dbReference type="ARBA" id="ARBA00022741"/>
    </source>
</evidence>
<dbReference type="PANTHER" id="PTHR24353:SF37">
    <property type="entry name" value="CAMP-DEPENDENT PROTEIN KINASE CATALYTIC SUBUNIT PRKX"/>
    <property type="match status" value="1"/>
</dbReference>
<dbReference type="GO" id="GO:0005524">
    <property type="term" value="F:ATP binding"/>
    <property type="evidence" value="ECO:0007669"/>
    <property type="project" value="UniProtKB-UniRule"/>
</dbReference>
<reference evidence="11" key="1">
    <citation type="journal article" date="2023" name="PLoS Negl. Trop. Dis.">
        <title>A genome sequence for Biomphalaria pfeifferi, the major vector snail for the human-infecting parasite Schistosoma mansoni.</title>
        <authorList>
            <person name="Bu L."/>
            <person name="Lu L."/>
            <person name="Laidemitt M.R."/>
            <person name="Zhang S.M."/>
            <person name="Mutuku M."/>
            <person name="Mkoji G."/>
            <person name="Steinauer M."/>
            <person name="Loker E.S."/>
        </authorList>
    </citation>
    <scope>NUCLEOTIDE SEQUENCE</scope>
    <source>
        <strain evidence="11">KasaAsao</strain>
    </source>
</reference>
<evidence type="ECO:0000256" key="8">
    <source>
        <dbReference type="SAM" id="MobiDB-lite"/>
    </source>
</evidence>
<evidence type="ECO:0000259" key="9">
    <source>
        <dbReference type="PROSITE" id="PS50011"/>
    </source>
</evidence>
<dbReference type="SUPFAM" id="SSF56112">
    <property type="entry name" value="Protein kinase-like (PK-like)"/>
    <property type="match status" value="1"/>
</dbReference>
<dbReference type="PROSITE" id="PS00107">
    <property type="entry name" value="PROTEIN_KINASE_ATP"/>
    <property type="match status" value="1"/>
</dbReference>
<dbReference type="SMART" id="SM00220">
    <property type="entry name" value="S_TKc"/>
    <property type="match status" value="1"/>
</dbReference>
<dbReference type="InterPro" id="IPR011009">
    <property type="entry name" value="Kinase-like_dom_sf"/>
</dbReference>
<feature type="domain" description="Protein kinase" evidence="9">
    <location>
        <begin position="7"/>
        <end position="261"/>
    </location>
</feature>
<evidence type="ECO:0000256" key="1">
    <source>
        <dbReference type="ARBA" id="ARBA00022527"/>
    </source>
</evidence>
<keyword evidence="4 11" id="KW-0418">Kinase</keyword>
<dbReference type="EMBL" id="JASAOG010000480">
    <property type="protein sequence ID" value="KAK0039171.1"/>
    <property type="molecule type" value="Genomic_DNA"/>
</dbReference>
<evidence type="ECO:0000256" key="7">
    <source>
        <dbReference type="RuleBase" id="RU000304"/>
    </source>
</evidence>
<dbReference type="FunFam" id="1.10.510.10:FF:000465">
    <property type="entry name" value="Non-specific serine/threonine protein kinase"/>
    <property type="match status" value="1"/>
</dbReference>
<dbReference type="PROSITE" id="PS50011">
    <property type="entry name" value="PROTEIN_KINASE_DOM"/>
    <property type="match status" value="1"/>
</dbReference>
<dbReference type="CDD" id="cd05123">
    <property type="entry name" value="STKc_AGC"/>
    <property type="match status" value="1"/>
</dbReference>
<evidence type="ECO:0000256" key="6">
    <source>
        <dbReference type="PROSITE-ProRule" id="PRU10141"/>
    </source>
</evidence>
<keyword evidence="3 6" id="KW-0547">Nucleotide-binding</keyword>
<evidence type="ECO:0000259" key="10">
    <source>
        <dbReference type="PROSITE" id="PS51285"/>
    </source>
</evidence>
<protein>
    <submittedName>
        <fullName evidence="11">cAMP-DEPENDENT SER/THR PROTEIN KINASE (ALPHA SUBUNIT)</fullName>
    </submittedName>
</protein>
<dbReference type="PANTHER" id="PTHR24353">
    <property type="entry name" value="CYCLIC NUCLEOTIDE-DEPENDENT PROTEIN KINASE"/>
    <property type="match status" value="1"/>
</dbReference>